<keyword evidence="3" id="KW-1185">Reference proteome</keyword>
<proteinExistence type="predicted"/>
<evidence type="ECO:0000313" key="3">
    <source>
        <dbReference type="Proteomes" id="UP001151532"/>
    </source>
</evidence>
<evidence type="ECO:0008006" key="4">
    <source>
        <dbReference type="Google" id="ProtNLM"/>
    </source>
</evidence>
<protein>
    <recommendedName>
        <fullName evidence="4">Transmembrane protein</fullName>
    </recommendedName>
</protein>
<accession>A0A9Q0PCY2</accession>
<keyword evidence="1" id="KW-0472">Membrane</keyword>
<feature type="non-terminal residue" evidence="2">
    <location>
        <position position="103"/>
    </location>
</feature>
<gene>
    <name evidence="2" type="ORF">OIU79_015847</name>
</gene>
<evidence type="ECO:0000313" key="2">
    <source>
        <dbReference type="EMBL" id="KAJ6685917.1"/>
    </source>
</evidence>
<reference evidence="2" key="2">
    <citation type="journal article" date="2023" name="Int. J. Mol. Sci.">
        <title>De Novo Assembly and Annotation of 11 Diverse Shrub Willow (Salix) Genomes Reveals Novel Gene Organization in Sex-Linked Regions.</title>
        <authorList>
            <person name="Hyden B."/>
            <person name="Feng K."/>
            <person name="Yates T.B."/>
            <person name="Jawdy S."/>
            <person name="Cereghino C."/>
            <person name="Smart L.B."/>
            <person name="Muchero W."/>
        </authorList>
    </citation>
    <scope>NUCLEOTIDE SEQUENCE</scope>
    <source>
        <tissue evidence="2">Shoot tip</tissue>
    </source>
</reference>
<feature type="transmembrane region" description="Helical" evidence="1">
    <location>
        <begin position="70"/>
        <end position="93"/>
    </location>
</feature>
<dbReference type="Proteomes" id="UP001151532">
    <property type="component" value="Chromosome 2"/>
</dbReference>
<keyword evidence="1" id="KW-0812">Transmembrane</keyword>
<evidence type="ECO:0000256" key="1">
    <source>
        <dbReference type="SAM" id="Phobius"/>
    </source>
</evidence>
<comment type="caution">
    <text evidence="2">The sequence shown here is derived from an EMBL/GenBank/DDBJ whole genome shotgun (WGS) entry which is preliminary data.</text>
</comment>
<name>A0A9Q0PCY2_SALPP</name>
<dbReference type="EMBL" id="JAPFFK010000019">
    <property type="protein sequence ID" value="KAJ6685917.1"/>
    <property type="molecule type" value="Genomic_DNA"/>
</dbReference>
<keyword evidence="1" id="KW-1133">Transmembrane helix</keyword>
<organism evidence="2 3">
    <name type="scientific">Salix purpurea</name>
    <name type="common">Purple osier willow</name>
    <dbReference type="NCBI Taxonomy" id="77065"/>
    <lineage>
        <taxon>Eukaryota</taxon>
        <taxon>Viridiplantae</taxon>
        <taxon>Streptophyta</taxon>
        <taxon>Embryophyta</taxon>
        <taxon>Tracheophyta</taxon>
        <taxon>Spermatophyta</taxon>
        <taxon>Magnoliopsida</taxon>
        <taxon>eudicotyledons</taxon>
        <taxon>Gunneridae</taxon>
        <taxon>Pentapetalae</taxon>
        <taxon>rosids</taxon>
        <taxon>fabids</taxon>
        <taxon>Malpighiales</taxon>
        <taxon>Salicaceae</taxon>
        <taxon>Saliceae</taxon>
        <taxon>Salix</taxon>
    </lineage>
</organism>
<reference evidence="2" key="1">
    <citation type="submission" date="2022-11" db="EMBL/GenBank/DDBJ databases">
        <authorList>
            <person name="Hyden B.L."/>
            <person name="Feng K."/>
            <person name="Yates T."/>
            <person name="Jawdy S."/>
            <person name="Smart L.B."/>
            <person name="Muchero W."/>
        </authorList>
    </citation>
    <scope>NUCLEOTIDE SEQUENCE</scope>
    <source>
        <tissue evidence="2">Shoot tip</tissue>
    </source>
</reference>
<dbReference type="AlphaFoldDB" id="A0A9Q0PCY2"/>
<sequence length="103" mass="11432">MLLAPQSNTSPMAPEVSLFSLTPSVSFSSCLQLDRRFFSPSFKTLASASSTSNLASRVVVTRERGKNGKLIKALVLSLFLYLNLLLFLLAFLSQFDYVVVFYL</sequence>